<dbReference type="AlphaFoldDB" id="A0A1H3PE12"/>
<evidence type="ECO:0000259" key="8">
    <source>
        <dbReference type="PROSITE" id="PS50928"/>
    </source>
</evidence>
<dbReference type="InterPro" id="IPR000515">
    <property type="entry name" value="MetI-like"/>
</dbReference>
<dbReference type="Gene3D" id="1.10.3720.10">
    <property type="entry name" value="MetI-like"/>
    <property type="match status" value="1"/>
</dbReference>
<dbReference type="PANTHER" id="PTHR43386">
    <property type="entry name" value="OLIGOPEPTIDE TRANSPORT SYSTEM PERMEASE PROTEIN APPC"/>
    <property type="match status" value="1"/>
</dbReference>
<evidence type="ECO:0000256" key="3">
    <source>
        <dbReference type="ARBA" id="ARBA00022475"/>
    </source>
</evidence>
<evidence type="ECO:0000256" key="5">
    <source>
        <dbReference type="ARBA" id="ARBA00022989"/>
    </source>
</evidence>
<comment type="subcellular location">
    <subcellularLocation>
        <location evidence="1 7">Cell membrane</location>
        <topology evidence="1 7">Multi-pass membrane protein</topology>
    </subcellularLocation>
</comment>
<dbReference type="STRING" id="381665.SAMN05216554_1848"/>
<keyword evidence="2 7" id="KW-0813">Transport</keyword>
<accession>A0A1H3PE12</accession>
<dbReference type="GO" id="GO:0005886">
    <property type="term" value="C:plasma membrane"/>
    <property type="evidence" value="ECO:0007669"/>
    <property type="project" value="UniProtKB-SubCell"/>
</dbReference>
<evidence type="ECO:0000256" key="4">
    <source>
        <dbReference type="ARBA" id="ARBA00022692"/>
    </source>
</evidence>
<keyword evidence="6 7" id="KW-0472">Membrane</keyword>
<proteinExistence type="inferred from homology"/>
<comment type="similarity">
    <text evidence="7">Belongs to the binding-protein-dependent transport system permease family.</text>
</comment>
<feature type="transmembrane region" description="Helical" evidence="7">
    <location>
        <begin position="86"/>
        <end position="114"/>
    </location>
</feature>
<evidence type="ECO:0000313" key="9">
    <source>
        <dbReference type="EMBL" id="SDY99402.1"/>
    </source>
</evidence>
<feature type="transmembrane region" description="Helical" evidence="7">
    <location>
        <begin position="207"/>
        <end position="234"/>
    </location>
</feature>
<dbReference type="InterPro" id="IPR050366">
    <property type="entry name" value="BP-dependent_transpt_permease"/>
</dbReference>
<keyword evidence="4 7" id="KW-0812">Transmembrane</keyword>
<dbReference type="PROSITE" id="PS50928">
    <property type="entry name" value="ABC_TM1"/>
    <property type="match status" value="1"/>
</dbReference>
<evidence type="ECO:0000256" key="6">
    <source>
        <dbReference type="ARBA" id="ARBA00023136"/>
    </source>
</evidence>
<gene>
    <name evidence="9" type="ORF">SAMN05216554_1848</name>
</gene>
<reference evidence="9 10" key="1">
    <citation type="submission" date="2016-10" db="EMBL/GenBank/DDBJ databases">
        <authorList>
            <person name="de Groot N.N."/>
        </authorList>
    </citation>
    <scope>NUCLEOTIDE SEQUENCE [LARGE SCALE GENOMIC DNA]</scope>
    <source>
        <strain evidence="9 10">CGMCC 4.3491</strain>
    </source>
</reference>
<feature type="transmembrane region" description="Helical" evidence="7">
    <location>
        <begin position="31"/>
        <end position="52"/>
    </location>
</feature>
<dbReference type="Pfam" id="PF00528">
    <property type="entry name" value="BPD_transp_1"/>
    <property type="match status" value="1"/>
</dbReference>
<keyword evidence="3" id="KW-1003">Cell membrane</keyword>
<sequence>MTSLDVPDITTPIHDRHTGSLLRAMLVDPRAWAGAVAVVAVVVVTLLGPLIAPTPPGEFVARAYAAPAPGLPLGADNLGRDVLSRVLVGGGAFLVEGLIAAALGIGVGVVLGMLIGISGRRTAGFLLFLSDSVMVIPQILLVLIILAAFGANPVTLTVSVALAQIAYTARVVNAATQGVVTEDYFRAARASGAGRAGLLFREVLPNIIGVVLVEFGVRLSVCFVALASLSYLGFSSGAVSWGAMIHENQGGITLQPLAVFAPVIMIAVFLLGMNLVRDALARAVAGRSAR</sequence>
<feature type="transmembrane region" description="Helical" evidence="7">
    <location>
        <begin position="126"/>
        <end position="149"/>
    </location>
</feature>
<dbReference type="CDD" id="cd06261">
    <property type="entry name" value="TM_PBP2"/>
    <property type="match status" value="1"/>
</dbReference>
<dbReference type="RefSeq" id="WP_092552254.1">
    <property type="nucleotide sequence ID" value="NZ_FNPZ01000002.1"/>
</dbReference>
<dbReference type="OrthoDB" id="6637947at2"/>
<keyword evidence="10" id="KW-1185">Reference proteome</keyword>
<dbReference type="Proteomes" id="UP000198891">
    <property type="component" value="Unassembled WGS sequence"/>
</dbReference>
<feature type="domain" description="ABC transmembrane type-1" evidence="8">
    <location>
        <begin position="94"/>
        <end position="277"/>
    </location>
</feature>
<dbReference type="EMBL" id="FNPZ01000002">
    <property type="protein sequence ID" value="SDY99402.1"/>
    <property type="molecule type" value="Genomic_DNA"/>
</dbReference>
<protein>
    <submittedName>
        <fullName evidence="9">Peptide/nickel transport system permease protein</fullName>
    </submittedName>
</protein>
<keyword evidence="5 7" id="KW-1133">Transmembrane helix</keyword>
<name>A0A1H3PE12_9MICO</name>
<evidence type="ECO:0000256" key="7">
    <source>
        <dbReference type="RuleBase" id="RU363032"/>
    </source>
</evidence>
<dbReference type="PANTHER" id="PTHR43386:SF25">
    <property type="entry name" value="PEPTIDE ABC TRANSPORTER PERMEASE PROTEIN"/>
    <property type="match status" value="1"/>
</dbReference>
<evidence type="ECO:0000313" key="10">
    <source>
        <dbReference type="Proteomes" id="UP000198891"/>
    </source>
</evidence>
<dbReference type="InterPro" id="IPR035906">
    <property type="entry name" value="MetI-like_sf"/>
</dbReference>
<organism evidence="9 10">
    <name type="scientific">Herbiconiux ginsengi</name>
    <dbReference type="NCBI Taxonomy" id="381665"/>
    <lineage>
        <taxon>Bacteria</taxon>
        <taxon>Bacillati</taxon>
        <taxon>Actinomycetota</taxon>
        <taxon>Actinomycetes</taxon>
        <taxon>Micrococcales</taxon>
        <taxon>Microbacteriaceae</taxon>
        <taxon>Herbiconiux</taxon>
    </lineage>
</organism>
<dbReference type="SUPFAM" id="SSF161098">
    <property type="entry name" value="MetI-like"/>
    <property type="match status" value="1"/>
</dbReference>
<dbReference type="GO" id="GO:0055085">
    <property type="term" value="P:transmembrane transport"/>
    <property type="evidence" value="ECO:0007669"/>
    <property type="project" value="InterPro"/>
</dbReference>
<evidence type="ECO:0000256" key="2">
    <source>
        <dbReference type="ARBA" id="ARBA00022448"/>
    </source>
</evidence>
<feature type="transmembrane region" description="Helical" evidence="7">
    <location>
        <begin position="254"/>
        <end position="276"/>
    </location>
</feature>
<evidence type="ECO:0000256" key="1">
    <source>
        <dbReference type="ARBA" id="ARBA00004651"/>
    </source>
</evidence>